<dbReference type="GO" id="GO:0005737">
    <property type="term" value="C:cytoplasm"/>
    <property type="evidence" value="ECO:0007669"/>
    <property type="project" value="UniProtKB-SubCell"/>
</dbReference>
<dbReference type="Proteomes" id="UP001211907">
    <property type="component" value="Unassembled WGS sequence"/>
</dbReference>
<keyword evidence="5" id="KW-0653">Protein transport</keyword>
<dbReference type="AlphaFoldDB" id="A0AAD5STU2"/>
<evidence type="ECO:0000256" key="4">
    <source>
        <dbReference type="ARBA" id="ARBA00022737"/>
    </source>
</evidence>
<feature type="domain" description="Importin subunit beta-1/Transportin-1-like TPR repeats" evidence="6">
    <location>
        <begin position="1"/>
        <end position="203"/>
    </location>
</feature>
<keyword evidence="3" id="KW-0963">Cytoplasm</keyword>
<keyword evidence="8" id="KW-1185">Reference proteome</keyword>
<dbReference type="InterPro" id="IPR016024">
    <property type="entry name" value="ARM-type_fold"/>
</dbReference>
<dbReference type="PANTHER" id="PTHR10527">
    <property type="entry name" value="IMPORTIN BETA"/>
    <property type="match status" value="1"/>
</dbReference>
<name>A0AAD5STU2_9FUNG</name>
<evidence type="ECO:0000313" key="7">
    <source>
        <dbReference type="EMBL" id="KAJ3095729.1"/>
    </source>
</evidence>
<accession>A0AAD5STU2</accession>
<comment type="subcellular location">
    <subcellularLocation>
        <location evidence="1">Cytoplasm</location>
    </subcellularLocation>
</comment>
<organism evidence="7 8">
    <name type="scientific">Physocladia obscura</name>
    <dbReference type="NCBI Taxonomy" id="109957"/>
    <lineage>
        <taxon>Eukaryota</taxon>
        <taxon>Fungi</taxon>
        <taxon>Fungi incertae sedis</taxon>
        <taxon>Chytridiomycota</taxon>
        <taxon>Chytridiomycota incertae sedis</taxon>
        <taxon>Chytridiomycetes</taxon>
        <taxon>Chytridiales</taxon>
        <taxon>Chytriomycetaceae</taxon>
        <taxon>Physocladia</taxon>
    </lineage>
</organism>
<comment type="caution">
    <text evidence="7">The sequence shown here is derived from an EMBL/GenBank/DDBJ whole genome shotgun (WGS) entry which is preliminary data.</text>
</comment>
<protein>
    <submittedName>
        <fullName evidence="7">Karyopherin beta</fullName>
    </submittedName>
</protein>
<gene>
    <name evidence="7" type="primary">KAP95_1</name>
    <name evidence="7" type="ORF">HK100_005745</name>
</gene>
<dbReference type="InterPro" id="IPR058584">
    <property type="entry name" value="IMB1_TNPO1-like_TPR"/>
</dbReference>
<evidence type="ECO:0000259" key="6">
    <source>
        <dbReference type="Pfam" id="PF25574"/>
    </source>
</evidence>
<evidence type="ECO:0000256" key="3">
    <source>
        <dbReference type="ARBA" id="ARBA00022490"/>
    </source>
</evidence>
<evidence type="ECO:0000313" key="8">
    <source>
        <dbReference type="Proteomes" id="UP001211907"/>
    </source>
</evidence>
<dbReference type="EMBL" id="JADGJH010002673">
    <property type="protein sequence ID" value="KAJ3095729.1"/>
    <property type="molecule type" value="Genomic_DNA"/>
</dbReference>
<evidence type="ECO:0000256" key="1">
    <source>
        <dbReference type="ARBA" id="ARBA00004496"/>
    </source>
</evidence>
<evidence type="ECO:0000256" key="5">
    <source>
        <dbReference type="ARBA" id="ARBA00022927"/>
    </source>
</evidence>
<dbReference type="InterPro" id="IPR040122">
    <property type="entry name" value="Importin_beta"/>
</dbReference>
<sequence>MNDFNPQIIAALQNPQDHNLTSYAVGMIGDICRSINEQALPYCRDYMTYLVENLKSPVLDRQVKPSIISTFGDIAFAAGGEFESLLEPVMQIIEQAMQMTVLPPNQTRTYADIDYVNSLREGILEAYVGITQGLNSGQKVHLLSNYVERMFLFMESVENDEEHTESAVMSMAGLIGDISDSFPERHLQAIYSKPWVDKLLKELKLPYYRTKNYDLTRWVRSRVKRQIGNI</sequence>
<dbReference type="GO" id="GO:0006606">
    <property type="term" value="P:protein import into nucleus"/>
    <property type="evidence" value="ECO:0007669"/>
    <property type="project" value="InterPro"/>
</dbReference>
<keyword evidence="4" id="KW-0677">Repeat</keyword>
<dbReference type="Pfam" id="PF25574">
    <property type="entry name" value="TPR_IMB1"/>
    <property type="match status" value="1"/>
</dbReference>
<dbReference type="SUPFAM" id="SSF48371">
    <property type="entry name" value="ARM repeat"/>
    <property type="match status" value="1"/>
</dbReference>
<dbReference type="Gene3D" id="1.25.10.10">
    <property type="entry name" value="Leucine-rich Repeat Variant"/>
    <property type="match status" value="1"/>
</dbReference>
<reference evidence="7" key="1">
    <citation type="submission" date="2020-05" db="EMBL/GenBank/DDBJ databases">
        <title>Phylogenomic resolution of chytrid fungi.</title>
        <authorList>
            <person name="Stajich J.E."/>
            <person name="Amses K."/>
            <person name="Simmons R."/>
            <person name="Seto K."/>
            <person name="Myers J."/>
            <person name="Bonds A."/>
            <person name="Quandt C.A."/>
            <person name="Barry K."/>
            <person name="Liu P."/>
            <person name="Grigoriev I."/>
            <person name="Longcore J.E."/>
            <person name="James T.Y."/>
        </authorList>
    </citation>
    <scope>NUCLEOTIDE SEQUENCE</scope>
    <source>
        <strain evidence="7">JEL0513</strain>
    </source>
</reference>
<keyword evidence="2" id="KW-0813">Transport</keyword>
<evidence type="ECO:0000256" key="2">
    <source>
        <dbReference type="ARBA" id="ARBA00022448"/>
    </source>
</evidence>
<proteinExistence type="predicted"/>
<dbReference type="InterPro" id="IPR011989">
    <property type="entry name" value="ARM-like"/>
</dbReference>